<feature type="transmembrane region" description="Helical" evidence="1">
    <location>
        <begin position="94"/>
        <end position="118"/>
    </location>
</feature>
<keyword evidence="1" id="KW-1133">Transmembrane helix</keyword>
<proteinExistence type="predicted"/>
<keyword evidence="3" id="KW-1185">Reference proteome</keyword>
<reference evidence="3" key="1">
    <citation type="submission" date="2016-01" db="EMBL/GenBank/DDBJ databases">
        <title>Draft genome of Chromobacterium sp. F49.</title>
        <authorList>
            <person name="Hong K.W."/>
        </authorList>
    </citation>
    <scope>NUCLEOTIDE SEQUENCE [LARGE SCALE GENOMIC DNA]</scope>
    <source>
        <strain evidence="3">CN3</strain>
    </source>
</reference>
<evidence type="ECO:0000313" key="3">
    <source>
        <dbReference type="Proteomes" id="UP000076609"/>
    </source>
</evidence>
<protein>
    <recommendedName>
        <fullName evidence="4">DUF3592 domain-containing protein</fullName>
    </recommendedName>
</protein>
<keyword evidence="1" id="KW-0812">Transmembrane</keyword>
<evidence type="ECO:0000313" key="2">
    <source>
        <dbReference type="EMBL" id="KZE17152.1"/>
    </source>
</evidence>
<organism evidence="2 3">
    <name type="scientific">Sphingomonas hankookensis</name>
    <dbReference type="NCBI Taxonomy" id="563996"/>
    <lineage>
        <taxon>Bacteria</taxon>
        <taxon>Pseudomonadati</taxon>
        <taxon>Pseudomonadota</taxon>
        <taxon>Alphaproteobacteria</taxon>
        <taxon>Sphingomonadales</taxon>
        <taxon>Sphingomonadaceae</taxon>
        <taxon>Sphingomonas</taxon>
    </lineage>
</organism>
<dbReference type="RefSeq" id="WP_066689348.1">
    <property type="nucleotide sequence ID" value="NZ_LQQO01000007.1"/>
</dbReference>
<dbReference type="EMBL" id="LQQO01000007">
    <property type="protein sequence ID" value="KZE17152.1"/>
    <property type="molecule type" value="Genomic_DNA"/>
</dbReference>
<comment type="caution">
    <text evidence="2">The sequence shown here is derived from an EMBL/GenBank/DDBJ whole genome shotgun (WGS) entry which is preliminary data.</text>
</comment>
<dbReference type="Proteomes" id="UP000076609">
    <property type="component" value="Unassembled WGS sequence"/>
</dbReference>
<gene>
    <name evidence="2" type="ORF">AVT10_11915</name>
</gene>
<evidence type="ECO:0008006" key="4">
    <source>
        <dbReference type="Google" id="ProtNLM"/>
    </source>
</evidence>
<keyword evidence="1" id="KW-0472">Membrane</keyword>
<accession>A0ABR5YET8</accession>
<name>A0ABR5YET8_9SPHN</name>
<sequence>MRAKLFVVLGIALLTAAAVQAVAVRRYLRDTSVTIGEVMATPYGGSHPVIRLATADGVVVTFPGNGWIGGYATGDRIAVRYDPRRPRISPAIDAIGSVWVGVIASVVLGVGFVLGGWLSRRR</sequence>
<evidence type="ECO:0000256" key="1">
    <source>
        <dbReference type="SAM" id="Phobius"/>
    </source>
</evidence>